<dbReference type="EMBL" id="FXYH01000026">
    <property type="protein sequence ID" value="SMX50102.1"/>
    <property type="molecule type" value="Genomic_DNA"/>
</dbReference>
<organism evidence="1 2">
    <name type="scientific">Pelagimonas varians</name>
    <dbReference type="NCBI Taxonomy" id="696760"/>
    <lineage>
        <taxon>Bacteria</taxon>
        <taxon>Pseudomonadati</taxon>
        <taxon>Pseudomonadota</taxon>
        <taxon>Alphaproteobacteria</taxon>
        <taxon>Rhodobacterales</taxon>
        <taxon>Roseobacteraceae</taxon>
        <taxon>Pelagimonas</taxon>
    </lineage>
</organism>
<dbReference type="RefSeq" id="WP_170125958.1">
    <property type="nucleotide sequence ID" value="NZ_FXYH01000026.1"/>
</dbReference>
<evidence type="ECO:0000313" key="2">
    <source>
        <dbReference type="Proteomes" id="UP000220836"/>
    </source>
</evidence>
<protein>
    <submittedName>
        <fullName evidence="1">Uncharacterized protein</fullName>
    </submittedName>
</protein>
<gene>
    <name evidence="1" type="ORF">PEV8663_04486</name>
</gene>
<name>A0A238L6V0_9RHOB</name>
<evidence type="ECO:0000313" key="1">
    <source>
        <dbReference type="EMBL" id="SMX50102.1"/>
    </source>
</evidence>
<keyword evidence="2" id="KW-1185">Reference proteome</keyword>
<reference evidence="1 2" key="1">
    <citation type="submission" date="2017-05" db="EMBL/GenBank/DDBJ databases">
        <authorList>
            <person name="Song R."/>
            <person name="Chenine A.L."/>
            <person name="Ruprecht R.M."/>
        </authorList>
    </citation>
    <scope>NUCLEOTIDE SEQUENCE [LARGE SCALE GENOMIC DNA]</scope>
    <source>
        <strain evidence="1 2">CECT 8663</strain>
    </source>
</reference>
<sequence>MSNLIHFDVPPPKSWEHFEELCADIFQFEWSDKSLVRHGRLGQSQNGVDIYGRHGAVWPIGVQCKRKSTWPVVTVSTKELDEEVEKAKSFEPKLKEFILVSTAQSDATLQKHARSISEENQKLGLFEVHVLSWSDLVRKLKFHESVASKHYGQFAKTPISPLLGTWTTKCGKLQVDDRELLVAIRELAHDLEDFPEGRLVIQQYETEALLTEIQRFQAIIPADLETREKISDLRDDLRKQRRAEKRVLTAINILLTHQSFSELMIKVWDGAAIIRAVLELLLTDKPKLNQTSNLRLHPPRAVSGEWVTSGIDQSDVKVIFERQSDLRDRYPKLNVNSLIEMSDVAKFRYGIPTMIKGILEQIDSGADLPDLEDRKWLDTEAWTFSFS</sequence>
<dbReference type="Proteomes" id="UP000220836">
    <property type="component" value="Unassembled WGS sequence"/>
</dbReference>
<dbReference type="AlphaFoldDB" id="A0A238L6V0"/>
<proteinExistence type="predicted"/>
<accession>A0A238L6V0</accession>